<protein>
    <submittedName>
        <fullName evidence="3">Uncharacterized protein</fullName>
    </submittedName>
</protein>
<dbReference type="EMBL" id="CAXAMM010002647">
    <property type="protein sequence ID" value="CAK8996940.1"/>
    <property type="molecule type" value="Genomic_DNA"/>
</dbReference>
<keyword evidence="1" id="KW-0175">Coiled coil</keyword>
<dbReference type="EMBL" id="CAXAMM010002658">
    <property type="protein sequence ID" value="CAK8996980.1"/>
    <property type="molecule type" value="Genomic_DNA"/>
</dbReference>
<sequence length="496" mass="54331">MASSPYAVDRTQLRRHRGIVPVLEQKRGPRPSPAPVLPVPGTESIPMPQLPQLPSWCDPQEGSFQAPDAQEPLGDSVPKEGVGESQSAENTEVNGDDANNDEKWQEGLQDMKEPANRLPKPTEFVQNDGKAGTVAARSSSKPSAGQAPPALPTSQLQSRQGTSQRPRPRSTEKTQQPKGARKTPQRNPQEDRRGSPRRAPETRDIASSPMSPTFEAHGLTSNHAESLGGVLKELGTLRDDFIMAKLESERGRERIQELEAENRDLKKRLQEAEKQNRQLLHQKQDLEHSGDLWRQRWEDAQQQLEECWKRFDTLQAALDRDDRAEQEPDPKEELASAPKFDSGACGACQVELASPTSEVQDPPVAPVAVDGKIHSQPTEELLKTTWTQQVPAPSIQLQRSIQTGLQTPPYSGSIHLNVGVPVASPRTLPSFPSPRIQQAVRIVSVPQSAPFPNVYYTQIPQVATATGGLQSVPVGSTNCTGLHGSLSQSPRTRTAL</sequence>
<gene>
    <name evidence="3" type="ORF">SCF082_LOCUS5000</name>
    <name evidence="4" type="ORF">SCF082_LOCUS5021</name>
</gene>
<feature type="coiled-coil region" evidence="1">
    <location>
        <begin position="248"/>
        <end position="289"/>
    </location>
</feature>
<keyword evidence="5" id="KW-1185">Reference proteome</keyword>
<evidence type="ECO:0000256" key="2">
    <source>
        <dbReference type="SAM" id="MobiDB-lite"/>
    </source>
</evidence>
<feature type="region of interest" description="Disordered" evidence="2">
    <location>
        <begin position="1"/>
        <end position="221"/>
    </location>
</feature>
<dbReference type="Proteomes" id="UP001642464">
    <property type="component" value="Unassembled WGS sequence"/>
</dbReference>
<evidence type="ECO:0000313" key="5">
    <source>
        <dbReference type="Proteomes" id="UP001642464"/>
    </source>
</evidence>
<feature type="compositionally biased region" description="Basic and acidic residues" evidence="2">
    <location>
        <begin position="188"/>
        <end position="204"/>
    </location>
</feature>
<feature type="compositionally biased region" description="Basic and acidic residues" evidence="2">
    <location>
        <begin position="319"/>
        <end position="334"/>
    </location>
</feature>
<feature type="region of interest" description="Disordered" evidence="2">
    <location>
        <begin position="319"/>
        <end position="340"/>
    </location>
</feature>
<evidence type="ECO:0000256" key="1">
    <source>
        <dbReference type="SAM" id="Coils"/>
    </source>
</evidence>
<proteinExistence type="predicted"/>
<comment type="caution">
    <text evidence="3">The sequence shown here is derived from an EMBL/GenBank/DDBJ whole genome shotgun (WGS) entry which is preliminary data.</text>
</comment>
<feature type="compositionally biased region" description="Polar residues" evidence="2">
    <location>
        <begin position="152"/>
        <end position="165"/>
    </location>
</feature>
<reference evidence="3 5" key="1">
    <citation type="submission" date="2024-02" db="EMBL/GenBank/DDBJ databases">
        <authorList>
            <person name="Chen Y."/>
            <person name="Shah S."/>
            <person name="Dougan E. K."/>
            <person name="Thang M."/>
            <person name="Chan C."/>
        </authorList>
    </citation>
    <scope>NUCLEOTIDE SEQUENCE [LARGE SCALE GENOMIC DNA]</scope>
</reference>
<feature type="compositionally biased region" description="Polar residues" evidence="2">
    <location>
        <begin position="84"/>
        <end position="93"/>
    </location>
</feature>
<accession>A0ABP0I2X8</accession>
<name>A0ABP0I2X8_9DINO</name>
<evidence type="ECO:0000313" key="3">
    <source>
        <dbReference type="EMBL" id="CAK8996940.1"/>
    </source>
</evidence>
<feature type="compositionally biased region" description="Basic and acidic residues" evidence="2">
    <location>
        <begin position="100"/>
        <end position="115"/>
    </location>
</feature>
<evidence type="ECO:0000313" key="4">
    <source>
        <dbReference type="EMBL" id="CAK8996980.1"/>
    </source>
</evidence>
<organism evidence="3 5">
    <name type="scientific">Durusdinium trenchii</name>
    <dbReference type="NCBI Taxonomy" id="1381693"/>
    <lineage>
        <taxon>Eukaryota</taxon>
        <taxon>Sar</taxon>
        <taxon>Alveolata</taxon>
        <taxon>Dinophyceae</taxon>
        <taxon>Suessiales</taxon>
        <taxon>Symbiodiniaceae</taxon>
        <taxon>Durusdinium</taxon>
    </lineage>
</organism>